<proteinExistence type="predicted"/>
<reference evidence="8" key="1">
    <citation type="submission" date="2016-11" db="EMBL/GenBank/DDBJ databases">
        <authorList>
            <person name="Jaros S."/>
            <person name="Januszkiewicz K."/>
            <person name="Wedrychowicz H."/>
        </authorList>
    </citation>
    <scope>NUCLEOTIDE SEQUENCE [LARGE SCALE GENOMIC DNA]</scope>
    <source>
        <strain evidence="8">DSM 5091</strain>
    </source>
</reference>
<feature type="domain" description="CheW-like" evidence="6">
    <location>
        <begin position="376"/>
        <end position="492"/>
    </location>
</feature>
<dbReference type="InterPro" id="IPR036061">
    <property type="entry name" value="CheW-like_dom_sf"/>
</dbReference>
<dbReference type="Pfam" id="PF01584">
    <property type="entry name" value="CheW"/>
    <property type="match status" value="1"/>
</dbReference>
<dbReference type="GO" id="GO:0000160">
    <property type="term" value="P:phosphorelay signal transduction system"/>
    <property type="evidence" value="ECO:0007669"/>
    <property type="project" value="InterPro"/>
</dbReference>
<dbReference type="PANTHER" id="PTHR22617">
    <property type="entry name" value="CHEMOTAXIS SENSOR HISTIDINE KINASE-RELATED"/>
    <property type="match status" value="1"/>
</dbReference>
<organism evidence="8 9">
    <name type="scientific">Malonomonas rubra DSM 5091</name>
    <dbReference type="NCBI Taxonomy" id="1122189"/>
    <lineage>
        <taxon>Bacteria</taxon>
        <taxon>Pseudomonadati</taxon>
        <taxon>Thermodesulfobacteriota</taxon>
        <taxon>Desulfuromonadia</taxon>
        <taxon>Desulfuromonadales</taxon>
        <taxon>Geopsychrobacteraceae</taxon>
        <taxon>Malonomonas</taxon>
    </lineage>
</organism>
<protein>
    <submittedName>
        <fullName evidence="8">Hpt domain-containing protein</fullName>
    </submittedName>
</protein>
<feature type="region of interest" description="Disordered" evidence="5">
    <location>
        <begin position="143"/>
        <end position="174"/>
    </location>
</feature>
<dbReference type="RefSeq" id="WP_072904844.1">
    <property type="nucleotide sequence ID" value="NZ_FQZT01000001.1"/>
</dbReference>
<dbReference type="SUPFAM" id="SSF47226">
    <property type="entry name" value="Histidine-containing phosphotransfer domain, HPT domain"/>
    <property type="match status" value="1"/>
</dbReference>
<keyword evidence="9" id="KW-1185">Reference proteome</keyword>
<feature type="domain" description="HPt" evidence="7">
    <location>
        <begin position="1"/>
        <end position="108"/>
    </location>
</feature>
<evidence type="ECO:0000256" key="5">
    <source>
        <dbReference type="SAM" id="MobiDB-lite"/>
    </source>
</evidence>
<accession>A0A1M6BFV2</accession>
<evidence type="ECO:0000256" key="1">
    <source>
        <dbReference type="ARBA" id="ARBA00022553"/>
    </source>
</evidence>
<dbReference type="GO" id="GO:0004672">
    <property type="term" value="F:protein kinase activity"/>
    <property type="evidence" value="ECO:0007669"/>
    <property type="project" value="UniProtKB-ARBA"/>
</dbReference>
<evidence type="ECO:0000259" key="6">
    <source>
        <dbReference type="PROSITE" id="PS50851"/>
    </source>
</evidence>
<dbReference type="AlphaFoldDB" id="A0A1M6BFV2"/>
<dbReference type="PROSITE" id="PS50851">
    <property type="entry name" value="CHEW"/>
    <property type="match status" value="1"/>
</dbReference>
<keyword evidence="2" id="KW-0808">Transferase</keyword>
<dbReference type="InterPro" id="IPR036641">
    <property type="entry name" value="HPT_dom_sf"/>
</dbReference>
<feature type="compositionally biased region" description="Acidic residues" evidence="5">
    <location>
        <begin position="260"/>
        <end position="277"/>
    </location>
</feature>
<feature type="region of interest" description="Disordered" evidence="5">
    <location>
        <begin position="221"/>
        <end position="241"/>
    </location>
</feature>
<dbReference type="STRING" id="1122189.SAMN02745165_00161"/>
<evidence type="ECO:0000256" key="4">
    <source>
        <dbReference type="PROSITE-ProRule" id="PRU00110"/>
    </source>
</evidence>
<dbReference type="SUPFAM" id="SSF50341">
    <property type="entry name" value="CheW-like"/>
    <property type="match status" value="1"/>
</dbReference>
<dbReference type="Pfam" id="PF01627">
    <property type="entry name" value="Hpt"/>
    <property type="match status" value="1"/>
</dbReference>
<dbReference type="Gene3D" id="2.40.50.180">
    <property type="entry name" value="CheA-289, Domain 4"/>
    <property type="match status" value="1"/>
</dbReference>
<dbReference type="InterPro" id="IPR039315">
    <property type="entry name" value="CheW"/>
</dbReference>
<dbReference type="OrthoDB" id="5405688at2"/>
<dbReference type="EMBL" id="FQZT01000001">
    <property type="protein sequence ID" value="SHI47557.1"/>
    <property type="molecule type" value="Genomic_DNA"/>
</dbReference>
<feature type="modified residue" description="Phosphohistidine" evidence="4">
    <location>
        <position position="48"/>
    </location>
</feature>
<dbReference type="InterPro" id="IPR008207">
    <property type="entry name" value="Sig_transdc_His_kin_Hpt_dom"/>
</dbReference>
<feature type="region of interest" description="Disordered" evidence="5">
    <location>
        <begin position="256"/>
        <end position="277"/>
    </location>
</feature>
<dbReference type="PANTHER" id="PTHR22617:SF23">
    <property type="entry name" value="CHEMOTAXIS PROTEIN CHEW"/>
    <property type="match status" value="1"/>
</dbReference>
<evidence type="ECO:0000256" key="2">
    <source>
        <dbReference type="ARBA" id="ARBA00022679"/>
    </source>
</evidence>
<dbReference type="GO" id="GO:0006935">
    <property type="term" value="P:chemotaxis"/>
    <property type="evidence" value="ECO:0007669"/>
    <property type="project" value="InterPro"/>
</dbReference>
<dbReference type="InterPro" id="IPR002545">
    <property type="entry name" value="CheW-lke_dom"/>
</dbReference>
<evidence type="ECO:0000256" key="3">
    <source>
        <dbReference type="ARBA" id="ARBA00022777"/>
    </source>
</evidence>
<keyword evidence="1 4" id="KW-0597">Phosphoprotein</keyword>
<dbReference type="Proteomes" id="UP000184171">
    <property type="component" value="Unassembled WGS sequence"/>
</dbReference>
<gene>
    <name evidence="8" type="ORF">SAMN02745165_00161</name>
</gene>
<dbReference type="GO" id="GO:0005829">
    <property type="term" value="C:cytosol"/>
    <property type="evidence" value="ECO:0007669"/>
    <property type="project" value="TreeGrafter"/>
</dbReference>
<keyword evidence="3" id="KW-0418">Kinase</keyword>
<evidence type="ECO:0000313" key="8">
    <source>
        <dbReference type="EMBL" id="SHI47557.1"/>
    </source>
</evidence>
<evidence type="ECO:0000313" key="9">
    <source>
        <dbReference type="Proteomes" id="UP000184171"/>
    </source>
</evidence>
<name>A0A1M6BFV2_MALRU</name>
<feature type="compositionally biased region" description="Acidic residues" evidence="5">
    <location>
        <begin position="320"/>
        <end position="343"/>
    </location>
</feature>
<dbReference type="Gene3D" id="1.20.120.160">
    <property type="entry name" value="HPT domain"/>
    <property type="match status" value="1"/>
</dbReference>
<feature type="region of interest" description="Disordered" evidence="5">
    <location>
        <begin position="304"/>
        <end position="354"/>
    </location>
</feature>
<dbReference type="PROSITE" id="PS50894">
    <property type="entry name" value="HPT"/>
    <property type="match status" value="1"/>
</dbReference>
<sequence length="492" mass="53978">MDDLRQKLFPIFLGEAERNLNALRQFLSYQDLAQASSDELEAAFRAAHTLKGTADLVKAESICKISRRLEAMLERHFEARTVPTPVEHEALKLAVDWVSPLVAALQGDLQEPTLFVKEALQALDLAEAFPGRTPLVELIDSQEERRAPMLDDPFADDPSLLSEEGSAAVSDPFADDPAFGMELDLVNGVADKQADNADDPFAEDDDFSVAENANVEAQELKAETEQNVESAEPLPFDPFAEDTLGLDVEDALPVVRESEEPVSEEPDEEPLAADEVPVDESVEGQAVAMEDPFAEDDFDLGVDTASLASEPDNGPVADPFAEDDDFSESVEDAAETEEAEETADPFSASPEQVAERAEKIAESLLLPDQESAPRKEYVCCVFKIGERDYHLPIKQMKEITDLPQVLPLPLAPPMVSGLINLRGEVLPVINLAILNNHQQAEVRVQRRLVVAEYLGESLSFLADGVPYLAEEFNGEKIDMADFLSLYKVRGVE</sequence>
<evidence type="ECO:0000259" key="7">
    <source>
        <dbReference type="PROSITE" id="PS50894"/>
    </source>
</evidence>